<dbReference type="Pfam" id="PF00300">
    <property type="entry name" value="His_Phos_1"/>
    <property type="match status" value="1"/>
</dbReference>
<dbReference type="SUPFAM" id="SSF53254">
    <property type="entry name" value="Phosphoglycerate mutase-like"/>
    <property type="match status" value="1"/>
</dbReference>
<dbReference type="EMBL" id="DF237528">
    <property type="protein sequence ID" value="GAQ89931.1"/>
    <property type="molecule type" value="Genomic_DNA"/>
</dbReference>
<gene>
    <name evidence="2" type="ORF">KFL_005790020</name>
</gene>
<dbReference type="Proteomes" id="UP000054558">
    <property type="component" value="Unassembled WGS sequence"/>
</dbReference>
<evidence type="ECO:0000313" key="2">
    <source>
        <dbReference type="EMBL" id="GAQ89931.1"/>
    </source>
</evidence>
<dbReference type="PANTHER" id="PTHR47623:SF1">
    <property type="entry name" value="OS09G0287300 PROTEIN"/>
    <property type="match status" value="1"/>
</dbReference>
<dbReference type="AlphaFoldDB" id="A0A1Y1ILC2"/>
<proteinExistence type="predicted"/>
<reference evidence="2 3" key="1">
    <citation type="journal article" date="2014" name="Nat. Commun.">
        <title>Klebsormidium flaccidum genome reveals primary factors for plant terrestrial adaptation.</title>
        <authorList>
            <person name="Hori K."/>
            <person name="Maruyama F."/>
            <person name="Fujisawa T."/>
            <person name="Togashi T."/>
            <person name="Yamamoto N."/>
            <person name="Seo M."/>
            <person name="Sato S."/>
            <person name="Yamada T."/>
            <person name="Mori H."/>
            <person name="Tajima N."/>
            <person name="Moriyama T."/>
            <person name="Ikeuchi M."/>
            <person name="Watanabe M."/>
            <person name="Wada H."/>
            <person name="Kobayashi K."/>
            <person name="Saito M."/>
            <person name="Masuda T."/>
            <person name="Sasaki-Sekimoto Y."/>
            <person name="Mashiguchi K."/>
            <person name="Awai K."/>
            <person name="Shimojima M."/>
            <person name="Masuda S."/>
            <person name="Iwai M."/>
            <person name="Nobusawa T."/>
            <person name="Narise T."/>
            <person name="Kondo S."/>
            <person name="Saito H."/>
            <person name="Sato R."/>
            <person name="Murakawa M."/>
            <person name="Ihara Y."/>
            <person name="Oshima-Yamada Y."/>
            <person name="Ohtaka K."/>
            <person name="Satoh M."/>
            <person name="Sonobe K."/>
            <person name="Ishii M."/>
            <person name="Ohtani R."/>
            <person name="Kanamori-Sato M."/>
            <person name="Honoki R."/>
            <person name="Miyazaki D."/>
            <person name="Mochizuki H."/>
            <person name="Umetsu J."/>
            <person name="Higashi K."/>
            <person name="Shibata D."/>
            <person name="Kamiya Y."/>
            <person name="Sato N."/>
            <person name="Nakamura Y."/>
            <person name="Tabata S."/>
            <person name="Ida S."/>
            <person name="Kurokawa K."/>
            <person name="Ohta H."/>
        </authorList>
    </citation>
    <scope>NUCLEOTIDE SEQUENCE [LARGE SCALE GENOMIC DNA]</scope>
    <source>
        <strain evidence="2 3">NIES-2285</strain>
    </source>
</reference>
<feature type="compositionally biased region" description="Low complexity" evidence="1">
    <location>
        <begin position="18"/>
        <end position="29"/>
    </location>
</feature>
<feature type="region of interest" description="Disordered" evidence="1">
    <location>
        <begin position="1"/>
        <end position="70"/>
    </location>
</feature>
<dbReference type="InterPro" id="IPR029033">
    <property type="entry name" value="His_PPase_superfam"/>
</dbReference>
<accession>A0A1Y1ILC2</accession>
<dbReference type="SMART" id="SM00855">
    <property type="entry name" value="PGAM"/>
    <property type="match status" value="1"/>
</dbReference>
<dbReference type="Gene3D" id="3.40.50.1240">
    <property type="entry name" value="Phosphoglycerate mutase-like"/>
    <property type="match status" value="1"/>
</dbReference>
<dbReference type="PANTHER" id="PTHR47623">
    <property type="entry name" value="OS09G0287300 PROTEIN"/>
    <property type="match status" value="1"/>
</dbReference>
<evidence type="ECO:0000256" key="1">
    <source>
        <dbReference type="SAM" id="MobiDB-lite"/>
    </source>
</evidence>
<organism evidence="2 3">
    <name type="scientific">Klebsormidium nitens</name>
    <name type="common">Green alga</name>
    <name type="synonym">Ulothrix nitens</name>
    <dbReference type="NCBI Taxonomy" id="105231"/>
    <lineage>
        <taxon>Eukaryota</taxon>
        <taxon>Viridiplantae</taxon>
        <taxon>Streptophyta</taxon>
        <taxon>Klebsormidiophyceae</taxon>
        <taxon>Klebsormidiales</taxon>
        <taxon>Klebsormidiaceae</taxon>
        <taxon>Klebsormidium</taxon>
    </lineage>
</organism>
<sequence length="243" mass="25809">MRHERMGPPGCSQRSVRAEAGAGAADMPAEGGGASPLKAVASPSGAAPAVEAGSRAGKRGRGGARSKEKRRLVLLRHAKSSFADLTLRDHERPLDEAGRASAREVAAKLKTAGWLPKLVLCSDSLRTRETLAVMQSEVGELAEAETRFLGSYYTKSQLDGQTAQHLRETICKYAADALATVMCMGHNRGWEEAASDFTGLQLELKTANAALLETTGDSWEDAFEHAHKGGWKLCGLLTPDPAG</sequence>
<feature type="compositionally biased region" description="Low complexity" evidence="1">
    <location>
        <begin position="39"/>
        <end position="55"/>
    </location>
</feature>
<dbReference type="OMA" id="EPLQVPY"/>
<evidence type="ECO:0008006" key="4">
    <source>
        <dbReference type="Google" id="ProtNLM"/>
    </source>
</evidence>
<dbReference type="CDD" id="cd07067">
    <property type="entry name" value="HP_PGM_like"/>
    <property type="match status" value="1"/>
</dbReference>
<feature type="compositionally biased region" description="Basic residues" evidence="1">
    <location>
        <begin position="56"/>
        <end position="70"/>
    </location>
</feature>
<protein>
    <recommendedName>
        <fullName evidence="4">Phosphoglycerate mutase family protein</fullName>
    </recommendedName>
</protein>
<name>A0A1Y1ILC2_KLENI</name>
<dbReference type="OrthoDB" id="2019724at2759"/>
<dbReference type="STRING" id="105231.A0A1Y1ILC2"/>
<keyword evidence="3" id="KW-1185">Reference proteome</keyword>
<dbReference type="InterPro" id="IPR013078">
    <property type="entry name" value="His_Pase_superF_clade-1"/>
</dbReference>
<evidence type="ECO:0000313" key="3">
    <source>
        <dbReference type="Proteomes" id="UP000054558"/>
    </source>
</evidence>